<protein>
    <submittedName>
        <fullName evidence="1">Uncharacterized protein</fullName>
    </submittedName>
</protein>
<comment type="caution">
    <text evidence="1">The sequence shown here is derived from an EMBL/GenBank/DDBJ whole genome shotgun (WGS) entry which is preliminary data.</text>
</comment>
<dbReference type="AlphaFoldDB" id="A0A1A0RAG2"/>
<accession>A0A1A0RAG2</accession>
<reference evidence="2" key="1">
    <citation type="submission" date="2016-06" db="EMBL/GenBank/DDBJ databases">
        <authorList>
            <person name="Sutton G."/>
            <person name="Brinkac L."/>
            <person name="Sanka R."/>
            <person name="Adams M."/>
            <person name="Lau E."/>
            <person name="Mehaffy C."/>
            <person name="Tameris M."/>
            <person name="Hatherill M."/>
            <person name="Hanekom W."/>
            <person name="Mahomed H."/>
            <person name="Mcshane H."/>
        </authorList>
    </citation>
    <scope>NUCLEOTIDE SEQUENCE [LARGE SCALE GENOMIC DNA]</scope>
    <source>
        <strain evidence="2">852002-51209_SCH5440388</strain>
    </source>
</reference>
<name>A0A1A0RAG2_MYCPR</name>
<dbReference type="STRING" id="43304.GCA_001403655_01106"/>
<organism evidence="1 2">
    <name type="scientific">Mycolicibacterium peregrinum</name>
    <name type="common">Mycobacterium peregrinum</name>
    <dbReference type="NCBI Taxonomy" id="43304"/>
    <lineage>
        <taxon>Bacteria</taxon>
        <taxon>Bacillati</taxon>
        <taxon>Actinomycetota</taxon>
        <taxon>Actinomycetes</taxon>
        <taxon>Mycobacteriales</taxon>
        <taxon>Mycobacteriaceae</taxon>
        <taxon>Mycolicibacterium</taxon>
    </lineage>
</organism>
<sequence length="182" mass="18770">MANTLLDFVMSLVRDPDAAAHYAADPAQAIADAHLTDVTSADVNNLIPVVSESLSTSGGGGAFGDMGAADPGGNVWASGAATAAFDAFGDHVPVDAPNHAWDTTAGQVIDQSESLGHLVSSGPVIDDIGVLQQPLDDVSLQLNEPVIEDVPVAEPASDAVWDHHVVDTEHHTDDPGVFDIFD</sequence>
<proteinExistence type="predicted"/>
<evidence type="ECO:0000313" key="2">
    <source>
        <dbReference type="Proteomes" id="UP000093902"/>
    </source>
</evidence>
<dbReference type="Proteomes" id="UP000093902">
    <property type="component" value="Unassembled WGS sequence"/>
</dbReference>
<dbReference type="OrthoDB" id="4732941at2"/>
<dbReference type="NCBIfam" id="NF038176">
    <property type="entry name" value="Rv0340_fam"/>
    <property type="match status" value="1"/>
</dbReference>
<gene>
    <name evidence="1" type="ORF">A5792_15915</name>
</gene>
<dbReference type="InterPro" id="IPR049709">
    <property type="entry name" value="IniB-like_N"/>
</dbReference>
<evidence type="ECO:0000313" key="1">
    <source>
        <dbReference type="EMBL" id="OBB31317.1"/>
    </source>
</evidence>
<dbReference type="NCBIfam" id="NF038175">
    <property type="entry name" value="IniB_NTERM"/>
    <property type="match status" value="1"/>
</dbReference>
<dbReference type="EMBL" id="LZSO01000015">
    <property type="protein sequence ID" value="OBB31317.1"/>
    <property type="molecule type" value="Genomic_DNA"/>
</dbReference>
<dbReference type="RefSeq" id="WP_064931575.1">
    <property type="nucleotide sequence ID" value="NZ_LZSO01000015.1"/>
</dbReference>